<dbReference type="InterPro" id="IPR002083">
    <property type="entry name" value="MATH/TRAF_dom"/>
</dbReference>
<sequence length="308" mass="34443">MLLQIKLVTDSYSFEIPERALSRDNGAELTTEMRPITQIEGLEWCIEYSPAGLGIQRAGFLSVFIKVTKPIAFRYVFGVKNTAVKVRGACSAGNLSSSFELFSHDELRNSGGIQDGKFVITCDVEFEVPIAEFEETPSIHELLLESCPQIAFVVGKDTVKMNKAILTSVSSVFHAMFSHDMKEARTDSVKVTDFDVKTIENVNYFCLGIELDDLTTNESIQVLKFADKYDIKGLQTYLESFLVENITADNFCDIVNYAWTHSRDFMKTKCARYFSMYGEGVFLTSAFADLEPTIMASLVKAAVGFKSK</sequence>
<dbReference type="Pfam" id="PF00651">
    <property type="entry name" value="BTB"/>
    <property type="match status" value="1"/>
</dbReference>
<dbReference type="PANTHER" id="PTHR24413">
    <property type="entry name" value="SPECKLE-TYPE POZ PROTEIN"/>
    <property type="match status" value="1"/>
</dbReference>
<proteinExistence type="predicted"/>
<evidence type="ECO:0000313" key="2">
    <source>
        <dbReference type="Proteomes" id="UP000492821"/>
    </source>
</evidence>
<dbReference type="Gene3D" id="3.30.710.10">
    <property type="entry name" value="Potassium Channel Kv1.1, Chain A"/>
    <property type="match status" value="1"/>
</dbReference>
<feature type="domain" description="BTB" evidence="1">
    <location>
        <begin position="148"/>
        <end position="205"/>
    </location>
</feature>
<dbReference type="AlphaFoldDB" id="A0A7E4V1F7"/>
<name>A0A7E4V1F7_PANRE</name>
<reference evidence="3" key="2">
    <citation type="submission" date="2020-10" db="UniProtKB">
        <authorList>
            <consortium name="WormBaseParasite"/>
        </authorList>
    </citation>
    <scope>IDENTIFICATION</scope>
</reference>
<dbReference type="GO" id="GO:0030163">
    <property type="term" value="P:protein catabolic process"/>
    <property type="evidence" value="ECO:0007669"/>
    <property type="project" value="UniProtKB-ARBA"/>
</dbReference>
<dbReference type="SUPFAM" id="SSF54695">
    <property type="entry name" value="POZ domain"/>
    <property type="match status" value="1"/>
</dbReference>
<accession>A0A7E4V1F7</accession>
<dbReference type="CDD" id="cd00121">
    <property type="entry name" value="MATH"/>
    <property type="match status" value="1"/>
</dbReference>
<dbReference type="InterPro" id="IPR011333">
    <property type="entry name" value="SKP1/BTB/POZ_sf"/>
</dbReference>
<dbReference type="Proteomes" id="UP000492821">
    <property type="component" value="Unassembled WGS sequence"/>
</dbReference>
<dbReference type="PROSITE" id="PS50097">
    <property type="entry name" value="BTB"/>
    <property type="match status" value="1"/>
</dbReference>
<dbReference type="WBParaSite" id="Pan_g15447.t1">
    <property type="protein sequence ID" value="Pan_g15447.t1"/>
    <property type="gene ID" value="Pan_g15447"/>
</dbReference>
<dbReference type="InterPro" id="IPR000210">
    <property type="entry name" value="BTB/POZ_dom"/>
</dbReference>
<keyword evidence="2" id="KW-1185">Reference proteome</keyword>
<dbReference type="SMART" id="SM00225">
    <property type="entry name" value="BTB"/>
    <property type="match status" value="1"/>
</dbReference>
<evidence type="ECO:0000259" key="1">
    <source>
        <dbReference type="PROSITE" id="PS50097"/>
    </source>
</evidence>
<protein>
    <submittedName>
        <fullName evidence="3">BTB domain-containing protein</fullName>
    </submittedName>
</protein>
<evidence type="ECO:0000313" key="3">
    <source>
        <dbReference type="WBParaSite" id="Pan_g15447.t1"/>
    </source>
</evidence>
<organism evidence="2 3">
    <name type="scientific">Panagrellus redivivus</name>
    <name type="common">Microworm</name>
    <dbReference type="NCBI Taxonomy" id="6233"/>
    <lineage>
        <taxon>Eukaryota</taxon>
        <taxon>Metazoa</taxon>
        <taxon>Ecdysozoa</taxon>
        <taxon>Nematoda</taxon>
        <taxon>Chromadorea</taxon>
        <taxon>Rhabditida</taxon>
        <taxon>Tylenchina</taxon>
        <taxon>Panagrolaimomorpha</taxon>
        <taxon>Panagrolaimoidea</taxon>
        <taxon>Panagrolaimidae</taxon>
        <taxon>Panagrellus</taxon>
    </lineage>
</organism>
<dbReference type="SUPFAM" id="SSF49599">
    <property type="entry name" value="TRAF domain-like"/>
    <property type="match status" value="1"/>
</dbReference>
<reference evidence="2" key="1">
    <citation type="journal article" date="2013" name="Genetics">
        <title>The draft genome and transcriptome of Panagrellus redivivus are shaped by the harsh demands of a free-living lifestyle.</title>
        <authorList>
            <person name="Srinivasan J."/>
            <person name="Dillman A.R."/>
            <person name="Macchietto M.G."/>
            <person name="Heikkinen L."/>
            <person name="Lakso M."/>
            <person name="Fracchia K.M."/>
            <person name="Antoshechkin I."/>
            <person name="Mortazavi A."/>
            <person name="Wong G."/>
            <person name="Sternberg P.W."/>
        </authorList>
    </citation>
    <scope>NUCLEOTIDE SEQUENCE [LARGE SCALE GENOMIC DNA]</scope>
    <source>
        <strain evidence="2">MT8872</strain>
    </source>
</reference>